<protein>
    <recommendedName>
        <fullName evidence="5 18">Serine/threonine-protein kinase RIO1</fullName>
        <ecNumber evidence="4 18">2.7.11.1</ecNumber>
    </recommendedName>
</protein>
<dbReference type="KEGG" id="som:SOMG_01854"/>
<keyword evidence="15" id="KW-0460">Magnesium</keyword>
<gene>
    <name evidence="24" type="primary">rio1</name>
    <name evidence="24" type="ORF">SOMG_01854</name>
</gene>
<reference evidence="24 25" key="1">
    <citation type="journal article" date="2023" name="G3 (Bethesda)">
        <title>A high-quality reference genome for the fission yeast Schizosaccharomyces osmophilus.</title>
        <authorList>
            <person name="Jia G.S."/>
            <person name="Zhang W.C."/>
            <person name="Liang Y."/>
            <person name="Liu X.H."/>
            <person name="Rhind N."/>
            <person name="Pidoux A."/>
            <person name="Brysch-Herzberg M."/>
            <person name="Du L.L."/>
        </authorList>
    </citation>
    <scope>NUCLEOTIDE SEQUENCE [LARGE SCALE GENOMIC DNA]</scope>
    <source>
        <strain evidence="24 25">CBS 15793</strain>
    </source>
</reference>
<proteinExistence type="inferred from homology"/>
<evidence type="ECO:0000256" key="2">
    <source>
        <dbReference type="ARBA" id="ARBA00004496"/>
    </source>
</evidence>
<feature type="binding site" evidence="20">
    <location>
        <position position="161"/>
    </location>
    <ligand>
        <name>ATP</name>
        <dbReference type="ChEBI" id="CHEBI:30616"/>
    </ligand>
</feature>
<dbReference type="GO" id="GO:0005737">
    <property type="term" value="C:cytoplasm"/>
    <property type="evidence" value="ECO:0007669"/>
    <property type="project" value="UniProtKB-SubCell"/>
</dbReference>
<keyword evidence="9 18" id="KW-0808">Transferase</keyword>
<evidence type="ECO:0000256" key="13">
    <source>
        <dbReference type="ARBA" id="ARBA00022801"/>
    </source>
</evidence>
<keyword evidence="11 18" id="KW-0547">Nucleotide-binding</keyword>
<comment type="catalytic activity">
    <reaction evidence="17 18">
        <text>L-seryl-[protein] + ATP = O-phospho-L-seryl-[protein] + ADP + H(+)</text>
        <dbReference type="Rhea" id="RHEA:17989"/>
        <dbReference type="Rhea" id="RHEA-COMP:9863"/>
        <dbReference type="Rhea" id="RHEA-COMP:11604"/>
        <dbReference type="ChEBI" id="CHEBI:15378"/>
        <dbReference type="ChEBI" id="CHEBI:29999"/>
        <dbReference type="ChEBI" id="CHEBI:30616"/>
        <dbReference type="ChEBI" id="CHEBI:83421"/>
        <dbReference type="ChEBI" id="CHEBI:456216"/>
        <dbReference type="EC" id="2.7.11.1"/>
    </reaction>
</comment>
<evidence type="ECO:0000256" key="21">
    <source>
        <dbReference type="PIRSR" id="PIRSR038147-3"/>
    </source>
</evidence>
<accession>A0AAE9WD33</accession>
<dbReference type="SMART" id="SM00090">
    <property type="entry name" value="RIO"/>
    <property type="match status" value="1"/>
</dbReference>
<dbReference type="PROSITE" id="PS01245">
    <property type="entry name" value="RIO1"/>
    <property type="match status" value="1"/>
</dbReference>
<feature type="active site" description="4-aspartylphosphate intermediate" evidence="19">
    <location>
        <position position="295"/>
    </location>
</feature>
<keyword evidence="13" id="KW-0378">Hydrolase</keyword>
<evidence type="ECO:0000256" key="20">
    <source>
        <dbReference type="PIRSR" id="PIRSR038147-2"/>
    </source>
</evidence>
<organism evidence="24 25">
    <name type="scientific">Schizosaccharomyces osmophilus</name>
    <dbReference type="NCBI Taxonomy" id="2545709"/>
    <lineage>
        <taxon>Eukaryota</taxon>
        <taxon>Fungi</taxon>
        <taxon>Dikarya</taxon>
        <taxon>Ascomycota</taxon>
        <taxon>Taphrinomycotina</taxon>
        <taxon>Schizosaccharomycetes</taxon>
        <taxon>Schizosaccharomycetales</taxon>
        <taxon>Schizosaccharomycetaceae</taxon>
        <taxon>Schizosaccharomyces</taxon>
    </lineage>
</organism>
<dbReference type="InterPro" id="IPR011009">
    <property type="entry name" value="Kinase-like_dom_sf"/>
</dbReference>
<feature type="binding site" evidence="21">
    <location>
        <position position="283"/>
    </location>
    <ligand>
        <name>Mg(2+)</name>
        <dbReference type="ChEBI" id="CHEBI:18420"/>
    </ligand>
</feature>
<comment type="cofactor">
    <cofactor evidence="1 21">
        <name>Mg(2+)</name>
        <dbReference type="ChEBI" id="CHEBI:18420"/>
    </cofactor>
</comment>
<dbReference type="InterPro" id="IPR000687">
    <property type="entry name" value="RIO_kinase"/>
</dbReference>
<dbReference type="GeneID" id="80875336"/>
<dbReference type="InterPro" id="IPR018935">
    <property type="entry name" value="RIO_kinase_CS"/>
</dbReference>
<keyword evidence="12 18" id="KW-0418">Kinase</keyword>
<feature type="active site" description="Proton acceptor" evidence="19">
    <location>
        <position position="278"/>
    </location>
</feature>
<evidence type="ECO:0000256" key="15">
    <source>
        <dbReference type="ARBA" id="ARBA00022842"/>
    </source>
</evidence>
<keyword evidence="14 18" id="KW-0067">ATP-binding</keyword>
<dbReference type="InterPro" id="IPR018934">
    <property type="entry name" value="RIO_dom"/>
</dbReference>
<feature type="region of interest" description="Disordered" evidence="22">
    <location>
        <begin position="1"/>
        <end position="34"/>
    </location>
</feature>
<dbReference type="PIRSF" id="PIRSF038147">
    <property type="entry name" value="Ser/Thr_PK_RIO1"/>
    <property type="match status" value="1"/>
</dbReference>
<evidence type="ECO:0000256" key="6">
    <source>
        <dbReference type="ARBA" id="ARBA00022490"/>
    </source>
</evidence>
<dbReference type="GO" id="GO:0004674">
    <property type="term" value="F:protein serine/threonine kinase activity"/>
    <property type="evidence" value="ECO:0007669"/>
    <property type="project" value="UniProtKB-KW"/>
</dbReference>
<evidence type="ECO:0000256" key="7">
    <source>
        <dbReference type="ARBA" id="ARBA00022517"/>
    </source>
</evidence>
<dbReference type="InterPro" id="IPR017407">
    <property type="entry name" value="Ser/Thr_kinase_Rio1"/>
</dbReference>
<evidence type="ECO:0000256" key="19">
    <source>
        <dbReference type="PIRSR" id="PIRSR038147-1"/>
    </source>
</evidence>
<comment type="catalytic activity">
    <reaction evidence="16 18">
        <text>L-threonyl-[protein] + ATP = O-phospho-L-threonyl-[protein] + ADP + H(+)</text>
        <dbReference type="Rhea" id="RHEA:46608"/>
        <dbReference type="Rhea" id="RHEA-COMP:11060"/>
        <dbReference type="Rhea" id="RHEA-COMP:11605"/>
        <dbReference type="ChEBI" id="CHEBI:15378"/>
        <dbReference type="ChEBI" id="CHEBI:30013"/>
        <dbReference type="ChEBI" id="CHEBI:30616"/>
        <dbReference type="ChEBI" id="CHEBI:61977"/>
        <dbReference type="ChEBI" id="CHEBI:456216"/>
        <dbReference type="EC" id="2.7.11.1"/>
    </reaction>
</comment>
<feature type="region of interest" description="Disordered" evidence="22">
    <location>
        <begin position="90"/>
        <end position="112"/>
    </location>
</feature>
<evidence type="ECO:0000256" key="4">
    <source>
        <dbReference type="ARBA" id="ARBA00012513"/>
    </source>
</evidence>
<evidence type="ECO:0000313" key="25">
    <source>
        <dbReference type="Proteomes" id="UP001212411"/>
    </source>
</evidence>
<evidence type="ECO:0000256" key="16">
    <source>
        <dbReference type="ARBA" id="ARBA00047899"/>
    </source>
</evidence>
<dbReference type="Gene3D" id="1.10.510.10">
    <property type="entry name" value="Transferase(Phosphotransferase) domain 1"/>
    <property type="match status" value="1"/>
</dbReference>
<dbReference type="Proteomes" id="UP001212411">
    <property type="component" value="Chromosome 1"/>
</dbReference>
<evidence type="ECO:0000256" key="1">
    <source>
        <dbReference type="ARBA" id="ARBA00001946"/>
    </source>
</evidence>
<keyword evidence="10" id="KW-0479">Metal-binding</keyword>
<evidence type="ECO:0000256" key="9">
    <source>
        <dbReference type="ARBA" id="ARBA00022679"/>
    </source>
</evidence>
<feature type="binding site" evidence="20">
    <location>
        <position position="231"/>
    </location>
    <ligand>
        <name>ATP</name>
        <dbReference type="ChEBI" id="CHEBI:30616"/>
    </ligand>
</feature>
<feature type="compositionally biased region" description="Acidic residues" evidence="22">
    <location>
        <begin position="436"/>
        <end position="447"/>
    </location>
</feature>
<feature type="domain" description="RIO kinase" evidence="23">
    <location>
        <begin position="104"/>
        <end position="341"/>
    </location>
</feature>
<feature type="region of interest" description="Disordered" evidence="22">
    <location>
        <begin position="50"/>
        <end position="75"/>
    </location>
</feature>
<evidence type="ECO:0000256" key="17">
    <source>
        <dbReference type="ARBA" id="ARBA00048679"/>
    </source>
</evidence>
<dbReference type="EC" id="2.7.11.1" evidence="4 18"/>
<dbReference type="EMBL" id="CP115611">
    <property type="protein sequence ID" value="WBW72473.1"/>
    <property type="molecule type" value="Genomic_DNA"/>
</dbReference>
<feature type="compositionally biased region" description="Acidic residues" evidence="22">
    <location>
        <begin position="22"/>
        <end position="34"/>
    </location>
</feature>
<dbReference type="FunFam" id="3.30.200.20:FF:000148">
    <property type="entry name" value="Serine/threonine-protein kinase RIO1"/>
    <property type="match status" value="1"/>
</dbReference>
<dbReference type="CDD" id="cd05147">
    <property type="entry name" value="RIO1_euk"/>
    <property type="match status" value="1"/>
</dbReference>
<evidence type="ECO:0000256" key="12">
    <source>
        <dbReference type="ARBA" id="ARBA00022777"/>
    </source>
</evidence>
<keyword evidence="25" id="KW-1185">Reference proteome</keyword>
<name>A0AAE9WD33_9SCHI</name>
<evidence type="ECO:0000256" key="22">
    <source>
        <dbReference type="SAM" id="MobiDB-lite"/>
    </source>
</evidence>
<feature type="region of interest" description="Disordered" evidence="22">
    <location>
        <begin position="414"/>
        <end position="508"/>
    </location>
</feature>
<dbReference type="PANTHER" id="PTHR45723">
    <property type="entry name" value="SERINE/THREONINE-PROTEIN KINASE RIO1"/>
    <property type="match status" value="1"/>
</dbReference>
<dbReference type="GO" id="GO:0016787">
    <property type="term" value="F:hydrolase activity"/>
    <property type="evidence" value="ECO:0007669"/>
    <property type="project" value="UniProtKB-KW"/>
</dbReference>
<evidence type="ECO:0000256" key="3">
    <source>
        <dbReference type="ARBA" id="ARBA00009196"/>
    </source>
</evidence>
<dbReference type="GO" id="GO:0046872">
    <property type="term" value="F:metal ion binding"/>
    <property type="evidence" value="ECO:0007669"/>
    <property type="project" value="UniProtKB-KW"/>
</dbReference>
<sequence length="508" mass="58073">MLEKGEEPYQEAANGEEHYEEFSEDSENAQYENLDEIDWVLASSDYASSNAAGSASAGVQATAQPNSKVKVAKGQDRVSTLSRYMDNMDVKDHFDGSEKANTKDKSDRATSEQVLDPRTRIILLKLINNGTISEMNGCISTGKEANVYHAVNEEGKHLAVKIFKTSILVFKDRDRYVSGEFRFRHGYNKRNPRKMVRVWAEKEIRNLKRVYSAGIPSPEPLLLKHHVLVMSFLGDKKGWPYPKLKDVDVTAAEATKLYGMVARYMRTMYQVCHLVHADLSEYNMLYHKGKIYLIDVSQSVEHDHPGSFEFLRMDILNVTSFFKRFDADCLSLPSLFKFVTENGSVEKQDMKNRLEELREGDPDSDDDHEEEFLKTYVPRTLEEVYDVDRDTQLVEEGRGESLVYRHLLNTGIKESNEKDANTSHPNNDPTSASESEASDASDSDDENNINSFEGDKYVRRDNGGHEKESAEEKRTRKQKVKGEKAEKRKTKISKYEKKRKVKQGGRKK</sequence>
<keyword evidence="6" id="KW-0963">Cytoplasm</keyword>
<feature type="binding site" evidence="21">
    <location>
        <position position="295"/>
    </location>
    <ligand>
        <name>Mg(2+)</name>
        <dbReference type="ChEBI" id="CHEBI:18420"/>
    </ligand>
</feature>
<evidence type="ECO:0000256" key="11">
    <source>
        <dbReference type="ARBA" id="ARBA00022741"/>
    </source>
</evidence>
<dbReference type="RefSeq" id="XP_056036716.1">
    <property type="nucleotide sequence ID" value="XM_056180647.1"/>
</dbReference>
<dbReference type="AlphaFoldDB" id="A0AAE9WD33"/>
<feature type="compositionally biased region" description="Basic and acidic residues" evidence="22">
    <location>
        <begin position="453"/>
        <end position="486"/>
    </location>
</feature>
<dbReference type="GO" id="GO:0042254">
    <property type="term" value="P:ribosome biogenesis"/>
    <property type="evidence" value="ECO:0007669"/>
    <property type="project" value="UniProtKB-KW"/>
</dbReference>
<feature type="compositionally biased region" description="Basic residues" evidence="22">
    <location>
        <begin position="487"/>
        <end position="508"/>
    </location>
</feature>
<evidence type="ECO:0000256" key="8">
    <source>
        <dbReference type="ARBA" id="ARBA00022527"/>
    </source>
</evidence>
<comment type="similarity">
    <text evidence="3 18">Belongs to the protein kinase superfamily. RIO-type Ser/Thr kinase family.</text>
</comment>
<comment type="subcellular location">
    <subcellularLocation>
        <location evidence="2">Cytoplasm</location>
    </subcellularLocation>
</comment>
<evidence type="ECO:0000256" key="10">
    <source>
        <dbReference type="ARBA" id="ARBA00022723"/>
    </source>
</evidence>
<evidence type="ECO:0000256" key="14">
    <source>
        <dbReference type="ARBA" id="ARBA00022840"/>
    </source>
</evidence>
<keyword evidence="7" id="KW-0690">Ribosome biogenesis</keyword>
<dbReference type="GO" id="GO:0005524">
    <property type="term" value="F:ATP binding"/>
    <property type="evidence" value="ECO:0007669"/>
    <property type="project" value="UniProtKB-KW"/>
</dbReference>
<feature type="binding site" evidence="20">
    <location>
        <position position="233"/>
    </location>
    <ligand>
        <name>ATP</name>
        <dbReference type="ChEBI" id="CHEBI:30616"/>
    </ligand>
</feature>
<evidence type="ECO:0000259" key="23">
    <source>
        <dbReference type="SMART" id="SM00090"/>
    </source>
</evidence>
<evidence type="ECO:0000256" key="5">
    <source>
        <dbReference type="ARBA" id="ARBA00016038"/>
    </source>
</evidence>
<dbReference type="Pfam" id="PF01163">
    <property type="entry name" value="RIO1"/>
    <property type="match status" value="1"/>
</dbReference>
<keyword evidence="8 18" id="KW-0723">Serine/threonine-protein kinase</keyword>
<evidence type="ECO:0000313" key="24">
    <source>
        <dbReference type="EMBL" id="WBW72473.1"/>
    </source>
</evidence>
<dbReference type="SUPFAM" id="SSF56112">
    <property type="entry name" value="Protein kinase-like (PK-like)"/>
    <property type="match status" value="1"/>
</dbReference>
<evidence type="ECO:0000256" key="18">
    <source>
        <dbReference type="PIRNR" id="PIRNR038147"/>
    </source>
</evidence>
<dbReference type="InterPro" id="IPR051272">
    <property type="entry name" value="RIO-type_Ser/Thr_kinase"/>
</dbReference>
<dbReference type="Gene3D" id="3.30.200.20">
    <property type="entry name" value="Phosphorylase Kinase, domain 1"/>
    <property type="match status" value="1"/>
</dbReference>